<accession>A0A915VKC1</accession>
<name>A0A915VKC1_9BACT</name>
<dbReference type="Proteomes" id="UP001060919">
    <property type="component" value="Chromosome"/>
</dbReference>
<dbReference type="Pfam" id="PF05368">
    <property type="entry name" value="NmrA"/>
    <property type="match status" value="1"/>
</dbReference>
<keyword evidence="3" id="KW-1185">Reference proteome</keyword>
<dbReference type="SUPFAM" id="SSF51735">
    <property type="entry name" value="NAD(P)-binding Rossmann-fold domains"/>
    <property type="match status" value="1"/>
</dbReference>
<dbReference type="Gene3D" id="3.40.50.720">
    <property type="entry name" value="NAD(P)-binding Rossmann-like Domain"/>
    <property type="match status" value="1"/>
</dbReference>
<dbReference type="EMBL" id="AP026867">
    <property type="protein sequence ID" value="BDS09613.1"/>
    <property type="molecule type" value="Genomic_DNA"/>
</dbReference>
<evidence type="ECO:0000313" key="2">
    <source>
        <dbReference type="EMBL" id="BDS09613.1"/>
    </source>
</evidence>
<protein>
    <submittedName>
        <fullName evidence="2">SDR family oxidoreductase</fullName>
    </submittedName>
</protein>
<dbReference type="PANTHER" id="PTHR43162">
    <property type="match status" value="1"/>
</dbReference>
<proteinExistence type="predicted"/>
<dbReference type="PANTHER" id="PTHR43162:SF1">
    <property type="entry name" value="PRESTALK A DIFFERENTIATION PROTEIN A"/>
    <property type="match status" value="1"/>
</dbReference>
<reference evidence="2" key="1">
    <citation type="submission" date="2022-09" db="EMBL/GenBank/DDBJ databases">
        <title>Aureispira anguillicida sp. nov., isolated from Leptocephalus of Japanese eel Anguilla japonica.</title>
        <authorList>
            <person name="Yuasa K."/>
            <person name="Mekata T."/>
            <person name="Ikunari K."/>
        </authorList>
    </citation>
    <scope>NUCLEOTIDE SEQUENCE</scope>
    <source>
        <strain evidence="2">EL160426</strain>
    </source>
</reference>
<dbReference type="RefSeq" id="WP_264790985.1">
    <property type="nucleotide sequence ID" value="NZ_AP026867.1"/>
</dbReference>
<feature type="domain" description="NmrA-like" evidence="1">
    <location>
        <begin position="2"/>
        <end position="229"/>
    </location>
</feature>
<dbReference type="InterPro" id="IPR036291">
    <property type="entry name" value="NAD(P)-bd_dom_sf"/>
</dbReference>
<evidence type="ECO:0000313" key="3">
    <source>
        <dbReference type="Proteomes" id="UP001060919"/>
    </source>
</evidence>
<organism evidence="2 3">
    <name type="scientific">Aureispira anguillae</name>
    <dbReference type="NCBI Taxonomy" id="2864201"/>
    <lineage>
        <taxon>Bacteria</taxon>
        <taxon>Pseudomonadati</taxon>
        <taxon>Bacteroidota</taxon>
        <taxon>Saprospiria</taxon>
        <taxon>Saprospirales</taxon>
        <taxon>Saprospiraceae</taxon>
        <taxon>Aureispira</taxon>
    </lineage>
</organism>
<sequence>MKILIIGATGNAGTQVIKALQAKGVRPTAAVRNIEKAKAHLGEQVDYVYFDYLDASTYAQALEAVDRMFFIAPPPKKDPAIVRELMQAAEKAGVKFTVFQSGRTSGTYKGKPLYQIERDLENGKMNYCIVRPAWYMQNFHTWTGTTLEDNEICLPTGDGKVAMIDLKDLGAAIAEILVGEGHDRKAYNLTGSEALNHEQVASIFSDAKGECVHYSNPTPDLYVKRMVEKGWTEDAAKYCIWLFDRVKEGSEEEVSNDFQQIVGREPRSFQVFAQDEFGV</sequence>
<gene>
    <name evidence="2" type="ORF">AsAng_0003170</name>
</gene>
<dbReference type="InterPro" id="IPR008030">
    <property type="entry name" value="NmrA-like"/>
</dbReference>
<dbReference type="AlphaFoldDB" id="A0A915VKC1"/>
<dbReference type="Gene3D" id="3.90.25.10">
    <property type="entry name" value="UDP-galactose 4-epimerase, domain 1"/>
    <property type="match status" value="1"/>
</dbReference>
<dbReference type="CDD" id="cd05269">
    <property type="entry name" value="TMR_SDR_a"/>
    <property type="match status" value="1"/>
</dbReference>
<dbReference type="KEGG" id="aup:AsAng_0003170"/>
<dbReference type="InterPro" id="IPR051604">
    <property type="entry name" value="Ergot_Alk_Oxidoreductase"/>
</dbReference>
<evidence type="ECO:0000259" key="1">
    <source>
        <dbReference type="Pfam" id="PF05368"/>
    </source>
</evidence>